<evidence type="ECO:0000313" key="1">
    <source>
        <dbReference type="EMBL" id="MBC3882679.1"/>
    </source>
</evidence>
<proteinExistence type="predicted"/>
<dbReference type="Proteomes" id="UP000627446">
    <property type="component" value="Unassembled WGS sequence"/>
</dbReference>
<comment type="caution">
    <text evidence="1">The sequence shown here is derived from an EMBL/GenBank/DDBJ whole genome shotgun (WGS) entry which is preliminary data.</text>
</comment>
<evidence type="ECO:0000313" key="2">
    <source>
        <dbReference type="Proteomes" id="UP000627446"/>
    </source>
</evidence>
<keyword evidence="2" id="KW-1185">Reference proteome</keyword>
<sequence>MAATDKDLLQKRKAIRYCVALGIVPFYEVNVTNVKDLTDKPELLTDIDVLGIDIKNGRLVKSIFDCKTTKTSPINRAFWAAGLREYIDAQHAFVILKRSAPESHKISARTLLVHLYDETLFDAHATALSALYLEEDDYLFDMDRWHALYECFRANQTFEKLGDFLRHSVPLELDAARAVRGILNTLRAAKGELDPAKNSHVAIYCYALFNFCLAMSVIVRDVFDVFDPKQSREQFQTFLRDYIWGGRESYQLRKKLQLVMAAQNAHVSPEFELHAWPDFVELTRTLLDSPESVFYCATPLLSCALRTVHGSTERFETRLKEQFSKNNRQRQFSFRLSSYLITAAGLPREFDDRMKTVINNVLE</sequence>
<name>A0A923HNK8_9BURK</name>
<dbReference type="EMBL" id="JACOFZ010000006">
    <property type="protein sequence ID" value="MBC3882679.1"/>
    <property type="molecule type" value="Genomic_DNA"/>
</dbReference>
<accession>A0A923HNK8</accession>
<protein>
    <submittedName>
        <fullName evidence="1">Uncharacterized protein</fullName>
    </submittedName>
</protein>
<dbReference type="RefSeq" id="WP_186917292.1">
    <property type="nucleotide sequence ID" value="NZ_JACOFZ010000006.1"/>
</dbReference>
<reference evidence="1" key="1">
    <citation type="submission" date="2020-08" db="EMBL/GenBank/DDBJ databases">
        <title>Novel species isolated from subtropical streams in China.</title>
        <authorList>
            <person name="Lu H."/>
        </authorList>
    </citation>
    <scope>NUCLEOTIDE SEQUENCE</scope>
    <source>
        <strain evidence="1">LX22W</strain>
    </source>
</reference>
<dbReference type="AlphaFoldDB" id="A0A923HNK8"/>
<organism evidence="1 2">
    <name type="scientific">Undibacterium nitidum</name>
    <dbReference type="NCBI Taxonomy" id="2762298"/>
    <lineage>
        <taxon>Bacteria</taxon>
        <taxon>Pseudomonadati</taxon>
        <taxon>Pseudomonadota</taxon>
        <taxon>Betaproteobacteria</taxon>
        <taxon>Burkholderiales</taxon>
        <taxon>Oxalobacteraceae</taxon>
        <taxon>Undibacterium</taxon>
    </lineage>
</organism>
<gene>
    <name evidence="1" type="ORF">H8K36_14920</name>
</gene>